<dbReference type="Pfam" id="PF00449">
    <property type="entry name" value="Urease_alpha"/>
    <property type="match status" value="1"/>
</dbReference>
<dbReference type="InterPro" id="IPR011612">
    <property type="entry name" value="Urease_alpha_N_dom"/>
</dbReference>
<dbReference type="AlphaFoldDB" id="A0A1E2RZ19"/>
<organism evidence="4 5">
    <name type="scientific">Methyloligella halotolerans</name>
    <dbReference type="NCBI Taxonomy" id="1177755"/>
    <lineage>
        <taxon>Bacteria</taxon>
        <taxon>Pseudomonadati</taxon>
        <taxon>Pseudomonadota</taxon>
        <taxon>Alphaproteobacteria</taxon>
        <taxon>Hyphomicrobiales</taxon>
        <taxon>Hyphomicrobiaceae</taxon>
        <taxon>Methyloligella</taxon>
    </lineage>
</organism>
<name>A0A1E2RZ19_9HYPH</name>
<dbReference type="GO" id="GO:0046872">
    <property type="term" value="F:metal ion binding"/>
    <property type="evidence" value="ECO:0007669"/>
    <property type="project" value="UniProtKB-KW"/>
</dbReference>
<dbReference type="PANTHER" id="PTHR11647">
    <property type="entry name" value="HYDRANTOINASE/DIHYDROPYRIMIDINASE FAMILY MEMBER"/>
    <property type="match status" value="1"/>
</dbReference>
<evidence type="ECO:0000313" key="4">
    <source>
        <dbReference type="EMBL" id="ODA67299.1"/>
    </source>
</evidence>
<dbReference type="InterPro" id="IPR050378">
    <property type="entry name" value="Metallo-dep_Hydrolases_sf"/>
</dbReference>
<sequence>MSYDLLIKNGTVVNHAGETQADIAVENGRIAAIGKIDDSAAETIDATGLHILPGASIPRSTSASPAASTRRIWRAAAVLRSWAV</sequence>
<accession>A0A1E2RZ19</accession>
<dbReference type="EC" id="3.5.2.-" evidence="4"/>
<evidence type="ECO:0000259" key="3">
    <source>
        <dbReference type="Pfam" id="PF00449"/>
    </source>
</evidence>
<evidence type="ECO:0000256" key="1">
    <source>
        <dbReference type="ARBA" id="ARBA00022723"/>
    </source>
</evidence>
<dbReference type="SUPFAM" id="SSF51338">
    <property type="entry name" value="Composite domain of metallo-dependent hydrolases"/>
    <property type="match status" value="1"/>
</dbReference>
<feature type="domain" description="Urease alpha-subunit N-terminal" evidence="3">
    <location>
        <begin position="3"/>
        <end position="38"/>
    </location>
</feature>
<proteinExistence type="predicted"/>
<dbReference type="PANTHER" id="PTHR11647:SF1">
    <property type="entry name" value="COLLAPSIN RESPONSE MEDIATOR PROTEIN"/>
    <property type="match status" value="1"/>
</dbReference>
<dbReference type="STRING" id="1177755.A7A08_02046"/>
<evidence type="ECO:0000256" key="2">
    <source>
        <dbReference type="ARBA" id="ARBA00022801"/>
    </source>
</evidence>
<dbReference type="GO" id="GO:0016812">
    <property type="term" value="F:hydrolase activity, acting on carbon-nitrogen (but not peptide) bonds, in cyclic amides"/>
    <property type="evidence" value="ECO:0007669"/>
    <property type="project" value="TreeGrafter"/>
</dbReference>
<keyword evidence="1" id="KW-0479">Metal-binding</keyword>
<dbReference type="Proteomes" id="UP000095087">
    <property type="component" value="Unassembled WGS sequence"/>
</dbReference>
<comment type="caution">
    <text evidence="4">The sequence shown here is derived from an EMBL/GenBank/DDBJ whole genome shotgun (WGS) entry which is preliminary data.</text>
</comment>
<keyword evidence="5" id="KW-1185">Reference proteome</keyword>
<dbReference type="EMBL" id="MASI01000004">
    <property type="protein sequence ID" value="ODA67299.1"/>
    <property type="molecule type" value="Genomic_DNA"/>
</dbReference>
<dbReference type="Gene3D" id="2.30.40.10">
    <property type="entry name" value="Urease, subunit C, domain 1"/>
    <property type="match status" value="1"/>
</dbReference>
<gene>
    <name evidence="4" type="ORF">A7A08_02046</name>
</gene>
<dbReference type="InterPro" id="IPR011059">
    <property type="entry name" value="Metal-dep_hydrolase_composite"/>
</dbReference>
<keyword evidence="2 4" id="KW-0378">Hydrolase</keyword>
<dbReference type="GO" id="GO:0005829">
    <property type="term" value="C:cytosol"/>
    <property type="evidence" value="ECO:0007669"/>
    <property type="project" value="TreeGrafter"/>
</dbReference>
<protein>
    <submittedName>
        <fullName evidence="4">D-hydantoinase</fullName>
        <ecNumber evidence="4">3.5.2.-</ecNumber>
    </submittedName>
</protein>
<reference evidence="4 5" key="1">
    <citation type="submission" date="2016-07" db="EMBL/GenBank/DDBJ databases">
        <title>Draft genome sequence of Methyloligella halotolerans C2T (VKM B-2706T=CCUG 61687T=DSM 25045T), a halotolerant polyhydroxybutyrate accumulating methylotroph.</title>
        <authorList>
            <person name="Vasilenko O.V."/>
            <person name="Doronina N.V."/>
            <person name="Poroshina M.N."/>
            <person name="Tarlachkov S.V."/>
            <person name="Trotsenko Y.A."/>
        </authorList>
    </citation>
    <scope>NUCLEOTIDE SEQUENCE [LARGE SCALE GENOMIC DNA]</scope>
    <source>
        <strain evidence="4 5">VKM B-2706</strain>
    </source>
</reference>
<evidence type="ECO:0000313" key="5">
    <source>
        <dbReference type="Proteomes" id="UP000095087"/>
    </source>
</evidence>